<evidence type="ECO:0000256" key="5">
    <source>
        <dbReference type="PROSITE-ProRule" id="PRU00042"/>
    </source>
</evidence>
<feature type="domain" description="C2H2-type" evidence="6">
    <location>
        <begin position="159"/>
        <end position="186"/>
    </location>
</feature>
<dbReference type="SUPFAM" id="SSF57667">
    <property type="entry name" value="beta-beta-alpha zinc fingers"/>
    <property type="match status" value="1"/>
</dbReference>
<feature type="non-terminal residue" evidence="7">
    <location>
        <position position="356"/>
    </location>
</feature>
<dbReference type="SMART" id="SM00355">
    <property type="entry name" value="ZnF_C2H2"/>
    <property type="match status" value="4"/>
</dbReference>
<dbReference type="InterPro" id="IPR040048">
    <property type="entry name" value="ZNF277"/>
</dbReference>
<dbReference type="PROSITE" id="PS50157">
    <property type="entry name" value="ZINC_FINGER_C2H2_2"/>
    <property type="match status" value="1"/>
</dbReference>
<evidence type="ECO:0000256" key="3">
    <source>
        <dbReference type="ARBA" id="ARBA00022833"/>
    </source>
</evidence>
<evidence type="ECO:0000256" key="1">
    <source>
        <dbReference type="ARBA" id="ARBA00022723"/>
    </source>
</evidence>
<name>A0A146KBL7_9EUKA</name>
<keyword evidence="2 5" id="KW-0863">Zinc-finger</keyword>
<dbReference type="PANTHER" id="PTHR13267:SF3">
    <property type="entry name" value="ZINC FINGER PROTEIN 277"/>
    <property type="match status" value="1"/>
</dbReference>
<dbReference type="AlphaFoldDB" id="A0A146KBL7"/>
<comment type="similarity">
    <text evidence="4">Belongs to the ZNF277 family.</text>
</comment>
<gene>
    <name evidence="7" type="ORF">TPC1_14733</name>
</gene>
<evidence type="ECO:0000259" key="6">
    <source>
        <dbReference type="PROSITE" id="PS50157"/>
    </source>
</evidence>
<evidence type="ECO:0000313" key="7">
    <source>
        <dbReference type="EMBL" id="JAP93105.1"/>
    </source>
</evidence>
<feature type="non-terminal residue" evidence="7">
    <location>
        <position position="1"/>
    </location>
</feature>
<accession>A0A146KBL7</accession>
<proteinExistence type="inferred from homology"/>
<evidence type="ECO:0000256" key="4">
    <source>
        <dbReference type="ARBA" id="ARBA00034119"/>
    </source>
</evidence>
<dbReference type="PROSITE" id="PS00028">
    <property type="entry name" value="ZINC_FINGER_C2H2_1"/>
    <property type="match status" value="1"/>
</dbReference>
<reference evidence="7" key="1">
    <citation type="submission" date="2015-07" db="EMBL/GenBank/DDBJ databases">
        <title>Adaptation to a free-living lifestyle via gene acquisitions in the diplomonad Trepomonas sp. PC1.</title>
        <authorList>
            <person name="Xu F."/>
            <person name="Jerlstrom-Hultqvist J."/>
            <person name="Kolisko M."/>
            <person name="Simpson A.G.B."/>
            <person name="Roger A.J."/>
            <person name="Svard S.G."/>
            <person name="Andersson J.O."/>
        </authorList>
    </citation>
    <scope>NUCLEOTIDE SEQUENCE</scope>
    <source>
        <strain evidence="7">PC1</strain>
    </source>
</reference>
<organism evidence="7">
    <name type="scientific">Trepomonas sp. PC1</name>
    <dbReference type="NCBI Taxonomy" id="1076344"/>
    <lineage>
        <taxon>Eukaryota</taxon>
        <taxon>Metamonada</taxon>
        <taxon>Diplomonadida</taxon>
        <taxon>Hexamitidae</taxon>
        <taxon>Hexamitinae</taxon>
        <taxon>Trepomonas</taxon>
    </lineage>
</organism>
<evidence type="ECO:0000256" key="2">
    <source>
        <dbReference type="ARBA" id="ARBA00022771"/>
    </source>
</evidence>
<sequence length="356" mass="42610">PDLKLICPFCDNSFSHSNLILHLKQIHNFAITRLIQFHDPRYYLALLKHKQNENDNYLMTKSVLRESDNVQMLQRDDEDTQLRKMAFAFQRQRMLEQLEYEREVSVHHRCFICDQNINATYQRILSHYTESHKLRVGYKPGCVYISSLLKKFKLQFEKLQCIYCNQQFKTLNCLKNHHRSHSHMRFAADDHENDCFFVDCYREFDVLPTSPQRDDSAEDETEVDVDFDELDQEYSQIPQLLINIMSEVPPVELIFVEQPETQCLFCEQKFGCGLKQHLQQKHSFRFEQLTGNYYQQVQQLNFIRYQVQNQLCPFCQCFLEDDHLQQHKDEKIKLVEEGFLVPVIENDLVFQEIGEE</sequence>
<dbReference type="PANTHER" id="PTHR13267">
    <property type="entry name" value="ZINC FINGER PROTEIN 277"/>
    <property type="match status" value="1"/>
</dbReference>
<dbReference type="InterPro" id="IPR013087">
    <property type="entry name" value="Znf_C2H2_type"/>
</dbReference>
<dbReference type="EMBL" id="GDID01003501">
    <property type="protein sequence ID" value="JAP93105.1"/>
    <property type="molecule type" value="Transcribed_RNA"/>
</dbReference>
<dbReference type="GO" id="GO:0008270">
    <property type="term" value="F:zinc ion binding"/>
    <property type="evidence" value="ECO:0007669"/>
    <property type="project" value="UniProtKB-KW"/>
</dbReference>
<protein>
    <submittedName>
        <fullName evidence="7">Rad50 zinc hook motif-containing protein</fullName>
    </submittedName>
</protein>
<dbReference type="Pfam" id="PF12756">
    <property type="entry name" value="zf-C2H2_2"/>
    <property type="match status" value="1"/>
</dbReference>
<keyword evidence="1" id="KW-0479">Metal-binding</keyword>
<dbReference type="InterPro" id="IPR036236">
    <property type="entry name" value="Znf_C2H2_sf"/>
</dbReference>
<dbReference type="InterPro" id="IPR041661">
    <property type="entry name" value="ZN622/Rei1/Reh1_Znf-C2H2"/>
</dbReference>
<keyword evidence="3" id="KW-0862">Zinc</keyword>